<evidence type="ECO:0000313" key="6">
    <source>
        <dbReference type="Proteomes" id="UP000664288"/>
    </source>
</evidence>
<dbReference type="InterPro" id="IPR018110">
    <property type="entry name" value="Mandel_Rmase/mucon_lact_enz_CS"/>
</dbReference>
<dbReference type="InterPro" id="IPR013341">
    <property type="entry name" value="Mandelate_racemase_N_dom"/>
</dbReference>
<dbReference type="SUPFAM" id="SSF51604">
    <property type="entry name" value="Enolase C-terminal domain-like"/>
    <property type="match status" value="1"/>
</dbReference>
<dbReference type="PROSITE" id="PS00908">
    <property type="entry name" value="MR_MLE_1"/>
    <property type="match status" value="1"/>
</dbReference>
<gene>
    <name evidence="5" type="ORF">J1C47_01095</name>
</gene>
<dbReference type="SUPFAM" id="SSF54826">
    <property type="entry name" value="Enolase N-terminal domain-like"/>
    <property type="match status" value="1"/>
</dbReference>
<dbReference type="EMBL" id="JAFMPY010000001">
    <property type="protein sequence ID" value="MBO0902223.1"/>
    <property type="molecule type" value="Genomic_DNA"/>
</dbReference>
<evidence type="ECO:0000256" key="3">
    <source>
        <dbReference type="ARBA" id="ARBA00022842"/>
    </source>
</evidence>
<comment type="cofactor">
    <cofactor evidence="1">
        <name>Mg(2+)</name>
        <dbReference type="ChEBI" id="CHEBI:18420"/>
    </cofactor>
</comment>
<dbReference type="Proteomes" id="UP000664288">
    <property type="component" value="Unassembled WGS sequence"/>
</dbReference>
<sequence length="369" mass="39048">MAITDSRAPIATIGAEAFEIPTDAPESDGTLAWNSTTLVVVTVEAGGTTGTGYTYAHRAAADVVADKLSGVLADRDAFDVESCWRDMLGAVRNLGQSGLAAMAISAVDNALWDLKGRLLGVSVADLLGKARASIPVYGSGGFTSYDDAQLAAQLGGWAEEGLFAVKMKVGRDPGADPNRMATARKAVGKEVELFVDANGALSRKQALAFAETAASGYGATWFEEPVSSNDREGLRLLRDRGPAGMAITTGEYAFAPWDFRDLLTDGAVDVLQADATRCMGITGFMKAAALAEFHEVPLSSHCAPALHLHPCLAAAKAVHMEWFHDHVRIEAMLFDGAPRPAAGRVATNGEPGLGLTFKRQDAERFRLRH</sequence>
<dbReference type="Pfam" id="PF13378">
    <property type="entry name" value="MR_MLE_C"/>
    <property type="match status" value="1"/>
</dbReference>
<comment type="caution">
    <text evidence="5">The sequence shown here is derived from an EMBL/GenBank/DDBJ whole genome shotgun (WGS) entry which is preliminary data.</text>
</comment>
<dbReference type="Gene3D" id="3.30.390.10">
    <property type="entry name" value="Enolase-like, N-terminal domain"/>
    <property type="match status" value="1"/>
</dbReference>
<dbReference type="SFLD" id="SFLDG00179">
    <property type="entry name" value="mandelate_racemase"/>
    <property type="match status" value="1"/>
</dbReference>
<evidence type="ECO:0000256" key="1">
    <source>
        <dbReference type="ARBA" id="ARBA00001946"/>
    </source>
</evidence>
<dbReference type="PANTHER" id="PTHR13794:SF58">
    <property type="entry name" value="MITOCHONDRIAL ENOLASE SUPERFAMILY MEMBER 1"/>
    <property type="match status" value="1"/>
</dbReference>
<accession>A0ABS3IXU1</accession>
<dbReference type="RefSeq" id="WP_207348866.1">
    <property type="nucleotide sequence ID" value="NZ_JAFMPY010000001.1"/>
</dbReference>
<dbReference type="SMART" id="SM00922">
    <property type="entry name" value="MR_MLE"/>
    <property type="match status" value="1"/>
</dbReference>
<dbReference type="Gene3D" id="3.20.20.120">
    <property type="entry name" value="Enolase-like C-terminal domain"/>
    <property type="match status" value="1"/>
</dbReference>
<keyword evidence="2" id="KW-0479">Metal-binding</keyword>
<dbReference type="InterPro" id="IPR046945">
    <property type="entry name" value="RHMD-like"/>
</dbReference>
<name>A0ABS3IXU1_9HYPH</name>
<organism evidence="5 6">
    <name type="scientific">Jiella sonneratiae</name>
    <dbReference type="NCBI Taxonomy" id="2816856"/>
    <lineage>
        <taxon>Bacteria</taxon>
        <taxon>Pseudomonadati</taxon>
        <taxon>Pseudomonadota</taxon>
        <taxon>Alphaproteobacteria</taxon>
        <taxon>Hyphomicrobiales</taxon>
        <taxon>Aurantimonadaceae</taxon>
        <taxon>Jiella</taxon>
    </lineage>
</organism>
<feature type="domain" description="Mandelate racemase/muconate lactonizing enzyme C-terminal" evidence="4">
    <location>
        <begin position="147"/>
        <end position="244"/>
    </location>
</feature>
<evidence type="ECO:0000256" key="2">
    <source>
        <dbReference type="ARBA" id="ARBA00022723"/>
    </source>
</evidence>
<reference evidence="5 6" key="1">
    <citation type="submission" date="2021-03" db="EMBL/GenBank/DDBJ databases">
        <title>Whole genome sequence of Jiella sp. MQZ13P-4.</title>
        <authorList>
            <person name="Tuo L."/>
        </authorList>
    </citation>
    <scope>NUCLEOTIDE SEQUENCE [LARGE SCALE GENOMIC DNA]</scope>
    <source>
        <strain evidence="5 6">MQZ13P-4</strain>
    </source>
</reference>
<dbReference type="Pfam" id="PF02746">
    <property type="entry name" value="MR_MLE_N"/>
    <property type="match status" value="1"/>
</dbReference>
<proteinExistence type="predicted"/>
<dbReference type="InterPro" id="IPR013342">
    <property type="entry name" value="Mandelate_racemase_C"/>
</dbReference>
<dbReference type="SFLD" id="SFLDS00001">
    <property type="entry name" value="Enolase"/>
    <property type="match status" value="1"/>
</dbReference>
<dbReference type="InterPro" id="IPR036849">
    <property type="entry name" value="Enolase-like_C_sf"/>
</dbReference>
<keyword evidence="6" id="KW-1185">Reference proteome</keyword>
<dbReference type="PANTHER" id="PTHR13794">
    <property type="entry name" value="ENOLASE SUPERFAMILY, MANDELATE RACEMASE"/>
    <property type="match status" value="1"/>
</dbReference>
<dbReference type="InterPro" id="IPR029065">
    <property type="entry name" value="Enolase_C-like"/>
</dbReference>
<keyword evidence="3" id="KW-0460">Magnesium</keyword>
<evidence type="ECO:0000259" key="4">
    <source>
        <dbReference type="SMART" id="SM00922"/>
    </source>
</evidence>
<protein>
    <submittedName>
        <fullName evidence="5">Mandelate racemase</fullName>
    </submittedName>
</protein>
<evidence type="ECO:0000313" key="5">
    <source>
        <dbReference type="EMBL" id="MBO0902223.1"/>
    </source>
</evidence>
<dbReference type="InterPro" id="IPR029017">
    <property type="entry name" value="Enolase-like_N"/>
</dbReference>